<dbReference type="InterPro" id="IPR002314">
    <property type="entry name" value="aa-tRNA-synt_IIb"/>
</dbReference>
<dbReference type="Gene3D" id="3.30.930.10">
    <property type="entry name" value="Bira Bifunctional Protein, Domain 2"/>
    <property type="match status" value="1"/>
</dbReference>
<dbReference type="InterPro" id="IPR006195">
    <property type="entry name" value="aa-tRNA-synth_II"/>
</dbReference>
<dbReference type="EMBL" id="MFUC01000020">
    <property type="protein sequence ID" value="OGI71841.1"/>
    <property type="molecule type" value="Genomic_DNA"/>
</dbReference>
<dbReference type="GO" id="GO:0006433">
    <property type="term" value="P:prolyl-tRNA aminoacylation"/>
    <property type="evidence" value="ECO:0007669"/>
    <property type="project" value="TreeGrafter"/>
</dbReference>
<dbReference type="STRING" id="1801752.A3J61_01835"/>
<dbReference type="InterPro" id="IPR045864">
    <property type="entry name" value="aa-tRNA-synth_II/BPL/LPL"/>
</dbReference>
<dbReference type="PANTHER" id="PTHR42753">
    <property type="entry name" value="MITOCHONDRIAL RIBOSOME PROTEIN L39/PROLYL-TRNA LIGASE FAMILY MEMBER"/>
    <property type="match status" value="1"/>
</dbReference>
<proteinExistence type="predicted"/>
<evidence type="ECO:0000256" key="2">
    <source>
        <dbReference type="ARBA" id="ARBA00022741"/>
    </source>
</evidence>
<dbReference type="CDD" id="cd00861">
    <property type="entry name" value="ProRS_anticodon_short"/>
    <property type="match status" value="1"/>
</dbReference>
<dbReference type="AlphaFoldDB" id="A0A1F6VQ70"/>
<keyword evidence="2" id="KW-0547">Nucleotide-binding</keyword>
<dbReference type="Pfam" id="PF03129">
    <property type="entry name" value="HGTP_anticodon"/>
    <property type="match status" value="1"/>
</dbReference>
<reference evidence="7 8" key="1">
    <citation type="journal article" date="2016" name="Nat. Commun.">
        <title>Thousands of microbial genomes shed light on interconnected biogeochemical processes in an aquifer system.</title>
        <authorList>
            <person name="Anantharaman K."/>
            <person name="Brown C.T."/>
            <person name="Hug L.A."/>
            <person name="Sharon I."/>
            <person name="Castelle C.J."/>
            <person name="Probst A.J."/>
            <person name="Thomas B.C."/>
            <person name="Singh A."/>
            <person name="Wilkins M.J."/>
            <person name="Karaoz U."/>
            <person name="Brodie E.L."/>
            <person name="Williams K.H."/>
            <person name="Hubbard S.S."/>
            <person name="Banfield J.F."/>
        </authorList>
    </citation>
    <scope>NUCLEOTIDE SEQUENCE [LARGE SCALE GENOMIC DNA]</scope>
</reference>
<organism evidence="7 8">
    <name type="scientific">Candidatus Nomurabacteria bacterium RIFCSPHIGHO2_02_FULL_38_15</name>
    <dbReference type="NCBI Taxonomy" id="1801752"/>
    <lineage>
        <taxon>Bacteria</taxon>
        <taxon>Candidatus Nomuraibacteriota</taxon>
    </lineage>
</organism>
<dbReference type="PANTHER" id="PTHR42753:SF2">
    <property type="entry name" value="PROLINE--TRNA LIGASE"/>
    <property type="match status" value="1"/>
</dbReference>
<evidence type="ECO:0000256" key="5">
    <source>
        <dbReference type="ARBA" id="ARBA00023146"/>
    </source>
</evidence>
<evidence type="ECO:0000256" key="4">
    <source>
        <dbReference type="ARBA" id="ARBA00022917"/>
    </source>
</evidence>
<dbReference type="GO" id="GO:0005524">
    <property type="term" value="F:ATP binding"/>
    <property type="evidence" value="ECO:0007669"/>
    <property type="project" value="UniProtKB-KW"/>
</dbReference>
<accession>A0A1F6VQ70</accession>
<dbReference type="InterPro" id="IPR036621">
    <property type="entry name" value="Anticodon-bd_dom_sf"/>
</dbReference>
<evidence type="ECO:0000313" key="8">
    <source>
        <dbReference type="Proteomes" id="UP000179686"/>
    </source>
</evidence>
<comment type="caution">
    <text evidence="7">The sequence shown here is derived from an EMBL/GenBank/DDBJ whole genome shotgun (WGS) entry which is preliminary data.</text>
</comment>
<dbReference type="SUPFAM" id="SSF52954">
    <property type="entry name" value="Class II aaRS ABD-related"/>
    <property type="match status" value="1"/>
</dbReference>
<dbReference type="Proteomes" id="UP000179686">
    <property type="component" value="Unassembled WGS sequence"/>
</dbReference>
<feature type="domain" description="Aminoacyl-transfer RNA synthetases class-II family profile" evidence="6">
    <location>
        <begin position="38"/>
        <end position="317"/>
    </location>
</feature>
<dbReference type="PROSITE" id="PS50862">
    <property type="entry name" value="AA_TRNA_LIGASE_II"/>
    <property type="match status" value="1"/>
</dbReference>
<dbReference type="SUPFAM" id="SSF55681">
    <property type="entry name" value="Class II aaRS and biotin synthetases"/>
    <property type="match status" value="1"/>
</dbReference>
<evidence type="ECO:0000313" key="7">
    <source>
        <dbReference type="EMBL" id="OGI71841.1"/>
    </source>
</evidence>
<protein>
    <submittedName>
        <fullName evidence="7">Prolyl-tRNA synthetase</fullName>
    </submittedName>
</protein>
<keyword evidence="5 7" id="KW-0030">Aminoacyl-tRNA synthetase</keyword>
<keyword evidence="3" id="KW-0067">ATP-binding</keyword>
<sequence length="415" mass="47256">MRQSTLFTKTRKNAPADETSKNAEYLIRAGYIYKEMSGVYTILPLGLKVVQKISNIIRNEMNAVGGVEMQSTTLQSKEVWDKTRWSDDVVENWFKTKLKNDTEIGLAFTHEEPMTAMMKNFIHSYKDLPVYPYDVRTIFRNEMRAKSGIMRGREFFWKALYSFSKNKVEHDEFYEKITQAYKNIFNHVGLGDKTYFTFASGGTFSKYSHEFQTVCNAGEDLIYLNEEKCIAVNKEVYNDEVLKDLDLNKSDLKEVNAVEVGNIFSLGYKFSEPLELNYKNAEGVEEFVFMGSYGIGITRLMGTIVEVLADGKGIVWPESVAPFKVHLVLLGEDVEVKNKAEDLYNNLIAKNVEVLFDDRVGLSAGEKFADADLLGMPWRLVVSKRSLEAGGFEIKARNDEAGRIVTENELMSLIS</sequence>
<gene>
    <name evidence="7" type="ORF">A3J61_01835</name>
</gene>
<dbReference type="InterPro" id="IPR004154">
    <property type="entry name" value="Anticodon-bd"/>
</dbReference>
<dbReference type="InterPro" id="IPR050062">
    <property type="entry name" value="Pro-tRNA_synthetase"/>
</dbReference>
<dbReference type="InterPro" id="IPR044140">
    <property type="entry name" value="ProRS_anticodon_short"/>
</dbReference>
<keyword evidence="4" id="KW-0648">Protein biosynthesis</keyword>
<dbReference type="Pfam" id="PF00587">
    <property type="entry name" value="tRNA-synt_2b"/>
    <property type="match status" value="1"/>
</dbReference>
<evidence type="ECO:0000256" key="3">
    <source>
        <dbReference type="ARBA" id="ARBA00022840"/>
    </source>
</evidence>
<keyword evidence="1" id="KW-0436">Ligase</keyword>
<evidence type="ECO:0000259" key="6">
    <source>
        <dbReference type="PROSITE" id="PS50862"/>
    </source>
</evidence>
<dbReference type="Gene3D" id="3.40.50.800">
    <property type="entry name" value="Anticodon-binding domain"/>
    <property type="match status" value="1"/>
</dbReference>
<dbReference type="GO" id="GO:0004827">
    <property type="term" value="F:proline-tRNA ligase activity"/>
    <property type="evidence" value="ECO:0007669"/>
    <property type="project" value="TreeGrafter"/>
</dbReference>
<name>A0A1F6VQ70_9BACT</name>
<evidence type="ECO:0000256" key="1">
    <source>
        <dbReference type="ARBA" id="ARBA00022598"/>
    </source>
</evidence>